<dbReference type="InterPro" id="IPR045018">
    <property type="entry name" value="Azg-like"/>
</dbReference>
<sequence length="117" mass="12584">MTGVLFLLATFLSPLVSVVPYEAATPALIVVGFLMMQQVAGIDWDDLELAIPAFLTIVLMPFSYSISVGIGAGFVAYTVIKVVRGKATMVHPLMWLVSVLFVVYFAMTPVKSALGVE</sequence>
<feature type="transmembrane region" description="Helical" evidence="3">
    <location>
        <begin position="89"/>
        <end position="107"/>
    </location>
</feature>
<keyword evidence="3" id="KW-0812">Transmembrane</keyword>
<feature type="transmembrane region" description="Helical" evidence="3">
    <location>
        <begin position="51"/>
        <end position="77"/>
    </location>
</feature>
<evidence type="ECO:0000256" key="2">
    <source>
        <dbReference type="ARBA" id="ARBA00022448"/>
    </source>
</evidence>
<reference evidence="5" key="1">
    <citation type="journal article" date="2019" name="Int. J. Syst. Evol. Microbiol.">
        <title>The Global Catalogue of Microorganisms (GCM) 10K type strain sequencing project: providing services to taxonomists for standard genome sequencing and annotation.</title>
        <authorList>
            <consortium name="The Broad Institute Genomics Platform"/>
            <consortium name="The Broad Institute Genome Sequencing Center for Infectious Disease"/>
            <person name="Wu L."/>
            <person name="Ma J."/>
        </authorList>
    </citation>
    <scope>NUCLEOTIDE SEQUENCE [LARGE SCALE GENOMIC DNA]</scope>
    <source>
        <strain evidence="5">NBRC 105830</strain>
    </source>
</reference>
<keyword evidence="5" id="KW-1185">Reference proteome</keyword>
<dbReference type="PANTHER" id="PTHR43337">
    <property type="entry name" value="XANTHINE/URACIL PERMEASE C887.17-RELATED"/>
    <property type="match status" value="1"/>
</dbReference>
<gene>
    <name evidence="4" type="ORF">GCM10025862_27230</name>
</gene>
<evidence type="ECO:0000313" key="4">
    <source>
        <dbReference type="EMBL" id="GMA20702.1"/>
    </source>
</evidence>
<comment type="subcellular location">
    <subcellularLocation>
        <location evidence="1">Endomembrane system</location>
        <topology evidence="1">Multi-pass membrane protein</topology>
    </subcellularLocation>
</comment>
<keyword evidence="3" id="KW-0472">Membrane</keyword>
<organism evidence="4 5">
    <name type="scientific">Arsenicicoccus piscis</name>
    <dbReference type="NCBI Taxonomy" id="673954"/>
    <lineage>
        <taxon>Bacteria</taxon>
        <taxon>Bacillati</taxon>
        <taxon>Actinomycetota</taxon>
        <taxon>Actinomycetes</taxon>
        <taxon>Micrococcales</taxon>
        <taxon>Intrasporangiaceae</taxon>
        <taxon>Arsenicicoccus</taxon>
    </lineage>
</organism>
<protein>
    <recommendedName>
        <fullName evidence="6">NCS2 family permease</fullName>
    </recommendedName>
</protein>
<dbReference type="EMBL" id="BSUJ01000001">
    <property type="protein sequence ID" value="GMA20702.1"/>
    <property type="molecule type" value="Genomic_DNA"/>
</dbReference>
<dbReference type="PANTHER" id="PTHR43337:SF1">
    <property type="entry name" value="XANTHINE_URACIL PERMEASE C887.17-RELATED"/>
    <property type="match status" value="1"/>
</dbReference>
<comment type="caution">
    <text evidence="4">The sequence shown here is derived from an EMBL/GenBank/DDBJ whole genome shotgun (WGS) entry which is preliminary data.</text>
</comment>
<evidence type="ECO:0000256" key="3">
    <source>
        <dbReference type="SAM" id="Phobius"/>
    </source>
</evidence>
<evidence type="ECO:0000313" key="5">
    <source>
        <dbReference type="Proteomes" id="UP001157109"/>
    </source>
</evidence>
<name>A0ABQ6HRQ0_9MICO</name>
<accession>A0ABQ6HRQ0</accession>
<keyword evidence="3" id="KW-1133">Transmembrane helix</keyword>
<dbReference type="Proteomes" id="UP001157109">
    <property type="component" value="Unassembled WGS sequence"/>
</dbReference>
<evidence type="ECO:0008006" key="6">
    <source>
        <dbReference type="Google" id="ProtNLM"/>
    </source>
</evidence>
<keyword evidence="2" id="KW-0813">Transport</keyword>
<proteinExistence type="predicted"/>
<evidence type="ECO:0000256" key="1">
    <source>
        <dbReference type="ARBA" id="ARBA00004127"/>
    </source>
</evidence>